<dbReference type="Gene3D" id="3.40.970.30">
    <property type="entry name" value="yp_829618.1 like domains"/>
    <property type="match status" value="1"/>
</dbReference>
<sequence>MQATQVNPFQLQLHSAGYIRVRWQPGRTISETDAHAVTDAITALTPAAAPAPGLLVDMGQPTSISAGARAVFLTARGAPRVALLGNSPMDRVMAAFALNSDTPTQFFLTETEAITWLTAN</sequence>
<gene>
    <name evidence="2" type="ORF">SAMN04488693_14510</name>
</gene>
<keyword evidence="3" id="KW-1185">Reference proteome</keyword>
<proteinExistence type="predicted"/>
<dbReference type="Proteomes" id="UP000199258">
    <property type="component" value="Unassembled WGS sequence"/>
</dbReference>
<dbReference type="AlphaFoldDB" id="A0A1G8Q8I4"/>
<evidence type="ECO:0000313" key="3">
    <source>
        <dbReference type="Proteomes" id="UP000199258"/>
    </source>
</evidence>
<protein>
    <recommendedName>
        <fullName evidence="1">DUF7793 domain-containing protein</fullName>
    </recommendedName>
</protein>
<dbReference type="RefSeq" id="WP_090588562.1">
    <property type="nucleotide sequence ID" value="NZ_FNDT01000045.1"/>
</dbReference>
<reference evidence="2 3" key="1">
    <citation type="submission" date="2016-10" db="EMBL/GenBank/DDBJ databases">
        <authorList>
            <person name="de Groot N.N."/>
        </authorList>
    </citation>
    <scope>NUCLEOTIDE SEQUENCE [LARGE SCALE GENOMIC DNA]</scope>
    <source>
        <strain evidence="2 3">NP_1H</strain>
    </source>
</reference>
<name>A0A1G8Q8I4_9MICC</name>
<organism evidence="2 3">
    <name type="scientific">Arthrobacter subterraneus</name>
    <dbReference type="NCBI Taxonomy" id="335973"/>
    <lineage>
        <taxon>Bacteria</taxon>
        <taxon>Bacillati</taxon>
        <taxon>Actinomycetota</taxon>
        <taxon>Actinomycetes</taxon>
        <taxon>Micrococcales</taxon>
        <taxon>Micrococcaceae</taxon>
        <taxon>Arthrobacter</taxon>
    </lineage>
</organism>
<dbReference type="InterPro" id="IPR056695">
    <property type="entry name" value="DUF7793"/>
</dbReference>
<evidence type="ECO:0000259" key="1">
    <source>
        <dbReference type="Pfam" id="PF25056"/>
    </source>
</evidence>
<accession>A0A1G8Q8I4</accession>
<dbReference type="OrthoDB" id="5114976at2"/>
<evidence type="ECO:0000313" key="2">
    <source>
        <dbReference type="EMBL" id="SDJ01011.1"/>
    </source>
</evidence>
<feature type="domain" description="DUF7793" evidence="1">
    <location>
        <begin position="19"/>
        <end position="118"/>
    </location>
</feature>
<dbReference type="Gene3D" id="3.40.1680.10">
    <property type="entry name" value="yp_829618.1 domain like"/>
    <property type="match status" value="1"/>
</dbReference>
<dbReference type="EMBL" id="FNDT01000045">
    <property type="protein sequence ID" value="SDJ01011.1"/>
    <property type="molecule type" value="Genomic_DNA"/>
</dbReference>
<dbReference type="Pfam" id="PF25056">
    <property type="entry name" value="DUF7793"/>
    <property type="match status" value="1"/>
</dbReference>